<dbReference type="InterPro" id="IPR052356">
    <property type="entry name" value="Thiol_S-MT"/>
</dbReference>
<dbReference type="Proteomes" id="UP000320393">
    <property type="component" value="Unassembled WGS sequence"/>
</dbReference>
<dbReference type="AlphaFoldDB" id="A0A537LZA5"/>
<evidence type="ECO:0000313" key="3">
    <source>
        <dbReference type="Proteomes" id="UP000320393"/>
    </source>
</evidence>
<dbReference type="InterPro" id="IPR029063">
    <property type="entry name" value="SAM-dependent_MTases_sf"/>
</dbReference>
<gene>
    <name evidence="2" type="ORF">E6H02_05170</name>
</gene>
<dbReference type="InterPro" id="IPR013216">
    <property type="entry name" value="Methyltransf_11"/>
</dbReference>
<comment type="caution">
    <text evidence="2">The sequence shown here is derived from an EMBL/GenBank/DDBJ whole genome shotgun (WGS) entry which is preliminary data.</text>
</comment>
<proteinExistence type="predicted"/>
<accession>A0A537LZA5</accession>
<dbReference type="PANTHER" id="PTHR45036:SF1">
    <property type="entry name" value="METHYLTRANSFERASE LIKE 7A"/>
    <property type="match status" value="1"/>
</dbReference>
<sequence>MSRRRVDRSRAQSVNAEGIRAVYERFARTYDRGQWIPEGLFLKRLRRRLLSRIRCEGGCQVLEVGIGTGINLPYYGPSCVITGVDLSRPMLERSMARAHRLGRQLSVETMDAETLAFSDQTFHAVVSTLTLCTTPDPLRFLKEISRVCRLEGRVFLLEHGLSTAKPVNWVLNRLAPGHLGRHACHLTRDVAALPEQAGLRILHRERHLGGVVVLIEAAPRR</sequence>
<feature type="domain" description="Methyltransferase type 11" evidence="1">
    <location>
        <begin position="62"/>
        <end position="155"/>
    </location>
</feature>
<dbReference type="Pfam" id="PF08241">
    <property type="entry name" value="Methyltransf_11"/>
    <property type="match status" value="1"/>
</dbReference>
<dbReference type="GO" id="GO:0032259">
    <property type="term" value="P:methylation"/>
    <property type="evidence" value="ECO:0007669"/>
    <property type="project" value="UniProtKB-KW"/>
</dbReference>
<dbReference type="GO" id="GO:0008757">
    <property type="term" value="F:S-adenosylmethionine-dependent methyltransferase activity"/>
    <property type="evidence" value="ECO:0007669"/>
    <property type="project" value="InterPro"/>
</dbReference>
<dbReference type="PANTHER" id="PTHR45036">
    <property type="entry name" value="METHYLTRANSFERASE LIKE 7B"/>
    <property type="match status" value="1"/>
</dbReference>
<dbReference type="Gene3D" id="3.40.50.150">
    <property type="entry name" value="Vaccinia Virus protein VP39"/>
    <property type="match status" value="1"/>
</dbReference>
<reference evidence="2 3" key="1">
    <citation type="journal article" date="2019" name="Nat. Microbiol.">
        <title>Mediterranean grassland soil C-N compound turnover is dependent on rainfall and depth, and is mediated by genomically divergent microorganisms.</title>
        <authorList>
            <person name="Diamond S."/>
            <person name="Andeer P.F."/>
            <person name="Li Z."/>
            <person name="Crits-Christoph A."/>
            <person name="Burstein D."/>
            <person name="Anantharaman K."/>
            <person name="Lane K.R."/>
            <person name="Thomas B.C."/>
            <person name="Pan C."/>
            <person name="Northen T.R."/>
            <person name="Banfield J.F."/>
        </authorList>
    </citation>
    <scope>NUCLEOTIDE SEQUENCE [LARGE SCALE GENOMIC DNA]</scope>
    <source>
        <strain evidence="2">NP_5</strain>
    </source>
</reference>
<dbReference type="CDD" id="cd02440">
    <property type="entry name" value="AdoMet_MTases"/>
    <property type="match status" value="1"/>
</dbReference>
<evidence type="ECO:0000313" key="2">
    <source>
        <dbReference type="EMBL" id="TMJ13353.1"/>
    </source>
</evidence>
<dbReference type="SUPFAM" id="SSF53335">
    <property type="entry name" value="S-adenosyl-L-methionine-dependent methyltransferases"/>
    <property type="match status" value="1"/>
</dbReference>
<dbReference type="EMBL" id="VBAM01000162">
    <property type="protein sequence ID" value="TMJ13353.1"/>
    <property type="molecule type" value="Genomic_DNA"/>
</dbReference>
<keyword evidence="2" id="KW-0808">Transferase</keyword>
<evidence type="ECO:0000259" key="1">
    <source>
        <dbReference type="Pfam" id="PF08241"/>
    </source>
</evidence>
<organism evidence="2 3">
    <name type="scientific">Candidatus Segetimicrobium genomatis</name>
    <dbReference type="NCBI Taxonomy" id="2569760"/>
    <lineage>
        <taxon>Bacteria</taxon>
        <taxon>Bacillati</taxon>
        <taxon>Candidatus Sysuimicrobiota</taxon>
        <taxon>Candidatus Sysuimicrobiia</taxon>
        <taxon>Candidatus Sysuimicrobiales</taxon>
        <taxon>Candidatus Segetimicrobiaceae</taxon>
        <taxon>Candidatus Segetimicrobium</taxon>
    </lineage>
</organism>
<keyword evidence="2" id="KW-0489">Methyltransferase</keyword>
<name>A0A537LZA5_9BACT</name>
<protein>
    <submittedName>
        <fullName evidence="2">Class I SAM-dependent methyltransferase</fullName>
    </submittedName>
</protein>